<dbReference type="EMBL" id="FONZ01000002">
    <property type="protein sequence ID" value="SFF01815.1"/>
    <property type="molecule type" value="Genomic_DNA"/>
</dbReference>
<evidence type="ECO:0000256" key="1">
    <source>
        <dbReference type="SAM" id="MobiDB-lite"/>
    </source>
</evidence>
<dbReference type="Pfam" id="PF14518">
    <property type="entry name" value="Haem_oxygenas_2"/>
    <property type="match status" value="1"/>
</dbReference>
<organism evidence="2 3">
    <name type="scientific">Flavimobilis marinus</name>
    <dbReference type="NCBI Taxonomy" id="285351"/>
    <lineage>
        <taxon>Bacteria</taxon>
        <taxon>Bacillati</taxon>
        <taxon>Actinomycetota</taxon>
        <taxon>Actinomycetes</taxon>
        <taxon>Micrococcales</taxon>
        <taxon>Jonesiaceae</taxon>
        <taxon>Flavimobilis</taxon>
    </lineage>
</organism>
<evidence type="ECO:0000313" key="2">
    <source>
        <dbReference type="EMBL" id="SFF01815.1"/>
    </source>
</evidence>
<dbReference type="Gene3D" id="1.20.910.10">
    <property type="entry name" value="Heme oxygenase-like"/>
    <property type="match status" value="1"/>
</dbReference>
<evidence type="ECO:0000313" key="3">
    <source>
        <dbReference type="Proteomes" id="UP000198520"/>
    </source>
</evidence>
<protein>
    <submittedName>
        <fullName evidence="2">Iron-containing redox enzyme</fullName>
    </submittedName>
</protein>
<dbReference type="STRING" id="285351.SAMN04488035_1197"/>
<name>A0A1I2F9F3_9MICO</name>
<dbReference type="SMART" id="SM01236">
    <property type="entry name" value="Haem_oxygenase_2"/>
    <property type="match status" value="1"/>
</dbReference>
<sequence length="354" mass="38433">MTVQEHAVRPTQAASPRRMPVPAPRGPVSAVLVDVLSRGRSTDDLATVATVLEGRDLVGDEDLQITLTMLYELSYQGLDGVPDDFEWDPALIGLRRRLETAFEAQLRATVEVPQHEGGADASAVARTLFAMAADASRGPGLSAYVARTATRGQLDELLVHRSVYQLKEADPHTWAIPRLGGTPKAALVEIQSDEYGGGRLEHMHAALFARTMRGLGLDDAYGAYVDLVPAHTLASVNMMSMFGLQRRLRGAIVGHLAAFEMTSSIPNQLFGNGFRRHGFDADTTWYFDEHVEADAVHEQIAGRDLAGALAEQEPALLDDILFGAAACHAVDGWMGQRILDAWRADRSSLRELAA</sequence>
<dbReference type="AlphaFoldDB" id="A0A1I2F9F3"/>
<dbReference type="Proteomes" id="UP000198520">
    <property type="component" value="Unassembled WGS sequence"/>
</dbReference>
<proteinExistence type="predicted"/>
<feature type="region of interest" description="Disordered" evidence="1">
    <location>
        <begin position="1"/>
        <end position="25"/>
    </location>
</feature>
<dbReference type="SUPFAM" id="SSF48613">
    <property type="entry name" value="Heme oxygenase-like"/>
    <property type="match status" value="1"/>
</dbReference>
<gene>
    <name evidence="2" type="ORF">SAMN04488035_1197</name>
</gene>
<dbReference type="RefSeq" id="WP_373296852.1">
    <property type="nucleotide sequence ID" value="NZ_BNAN01000002.1"/>
</dbReference>
<reference evidence="3" key="1">
    <citation type="submission" date="2016-10" db="EMBL/GenBank/DDBJ databases">
        <authorList>
            <person name="Varghese N."/>
            <person name="Submissions S."/>
        </authorList>
    </citation>
    <scope>NUCLEOTIDE SEQUENCE [LARGE SCALE GENOMIC DNA]</scope>
    <source>
        <strain evidence="3">DSM 19083</strain>
    </source>
</reference>
<dbReference type="InterPro" id="IPR016084">
    <property type="entry name" value="Haem_Oase-like_multi-hlx"/>
</dbReference>
<keyword evidence="3" id="KW-1185">Reference proteome</keyword>
<accession>A0A1I2F9F3</accession>